<organism evidence="2 3">
    <name type="scientific">Penicillium frequentans</name>
    <dbReference type="NCBI Taxonomy" id="3151616"/>
    <lineage>
        <taxon>Eukaryota</taxon>
        <taxon>Fungi</taxon>
        <taxon>Dikarya</taxon>
        <taxon>Ascomycota</taxon>
        <taxon>Pezizomycotina</taxon>
        <taxon>Eurotiomycetes</taxon>
        <taxon>Eurotiomycetidae</taxon>
        <taxon>Eurotiales</taxon>
        <taxon>Aspergillaceae</taxon>
        <taxon>Penicillium</taxon>
    </lineage>
</organism>
<dbReference type="Proteomes" id="UP001220324">
    <property type="component" value="Unassembled WGS sequence"/>
</dbReference>
<sequence length="80" mass="8912">MPWTYWKHLYLPVILSIKSWLGSVADGKDITVISSDEEDSDCVYYLPRLILEKLALFFSPTNTPGPGGPAMGDGQLLQVR</sequence>
<protein>
    <submittedName>
        <fullName evidence="2">Uncharacterized protein</fullName>
    </submittedName>
</protein>
<evidence type="ECO:0000313" key="3">
    <source>
        <dbReference type="Proteomes" id="UP001220324"/>
    </source>
</evidence>
<evidence type="ECO:0000313" key="2">
    <source>
        <dbReference type="EMBL" id="KAJ5533532.1"/>
    </source>
</evidence>
<keyword evidence="3" id="KW-1185">Reference proteome</keyword>
<dbReference type="EMBL" id="JAQIZZ010000007">
    <property type="protein sequence ID" value="KAJ5533532.1"/>
    <property type="molecule type" value="Genomic_DNA"/>
</dbReference>
<gene>
    <name evidence="2" type="ORF">N7494_010084</name>
</gene>
<feature type="chain" id="PRO_5042177047" evidence="1">
    <location>
        <begin position="28"/>
        <end position="80"/>
    </location>
</feature>
<accession>A0AAD6CR50</accession>
<dbReference type="AlphaFoldDB" id="A0AAD6CR50"/>
<evidence type="ECO:0000256" key="1">
    <source>
        <dbReference type="SAM" id="SignalP"/>
    </source>
</evidence>
<name>A0AAD6CR50_9EURO</name>
<keyword evidence="1" id="KW-0732">Signal</keyword>
<comment type="caution">
    <text evidence="2">The sequence shown here is derived from an EMBL/GenBank/DDBJ whole genome shotgun (WGS) entry which is preliminary data.</text>
</comment>
<reference evidence="2 3" key="1">
    <citation type="journal article" date="2023" name="IMA Fungus">
        <title>Comparative genomic study of the Penicillium genus elucidates a diverse pangenome and 15 lateral gene transfer events.</title>
        <authorList>
            <person name="Petersen C."/>
            <person name="Sorensen T."/>
            <person name="Nielsen M.R."/>
            <person name="Sondergaard T.E."/>
            <person name="Sorensen J.L."/>
            <person name="Fitzpatrick D.A."/>
            <person name="Frisvad J.C."/>
            <person name="Nielsen K.L."/>
        </authorList>
    </citation>
    <scope>NUCLEOTIDE SEQUENCE [LARGE SCALE GENOMIC DNA]</scope>
    <source>
        <strain evidence="2 3">IBT 35679</strain>
    </source>
</reference>
<feature type="signal peptide" evidence="1">
    <location>
        <begin position="1"/>
        <end position="27"/>
    </location>
</feature>
<proteinExistence type="predicted"/>